<dbReference type="Pfam" id="PF01148">
    <property type="entry name" value="CTP_transf_1"/>
    <property type="match status" value="1"/>
</dbReference>
<evidence type="ECO:0000256" key="11">
    <source>
        <dbReference type="ARBA" id="ARBA00022692"/>
    </source>
</evidence>
<keyword evidence="16" id="KW-0594">Phospholipid biosynthesis</keyword>
<dbReference type="PANTHER" id="PTHR46382:SF1">
    <property type="entry name" value="PHOSPHATIDATE CYTIDYLYLTRANSFERASE"/>
    <property type="match status" value="1"/>
</dbReference>
<dbReference type="AlphaFoldDB" id="A0A2K8NZA8"/>
<dbReference type="GO" id="GO:0016024">
    <property type="term" value="P:CDP-diacylglycerol biosynthetic process"/>
    <property type="evidence" value="ECO:0007669"/>
    <property type="project" value="UniProtKB-UniPathway"/>
</dbReference>
<organism evidence="20 21">
    <name type="scientific">Mesoplasma melaleucae</name>
    <dbReference type="NCBI Taxonomy" id="81459"/>
    <lineage>
        <taxon>Bacteria</taxon>
        <taxon>Bacillati</taxon>
        <taxon>Mycoplasmatota</taxon>
        <taxon>Mollicutes</taxon>
        <taxon>Entomoplasmatales</taxon>
        <taxon>Entomoplasmataceae</taxon>
        <taxon>Mesoplasma</taxon>
    </lineage>
</organism>
<evidence type="ECO:0000256" key="13">
    <source>
        <dbReference type="ARBA" id="ARBA00022989"/>
    </source>
</evidence>
<gene>
    <name evidence="20" type="primary">cdsA</name>
    <name evidence="20" type="ORF">EMELA_v1c04020</name>
</gene>
<accession>A0A2K8NZA8</accession>
<keyword evidence="12 18" id="KW-0548">Nucleotidyltransferase</keyword>
<evidence type="ECO:0000256" key="17">
    <source>
        <dbReference type="ARBA" id="ARBA00023264"/>
    </source>
</evidence>
<keyword evidence="8" id="KW-1003">Cell membrane</keyword>
<feature type="transmembrane region" description="Helical" evidence="19">
    <location>
        <begin position="162"/>
        <end position="184"/>
    </location>
</feature>
<evidence type="ECO:0000256" key="12">
    <source>
        <dbReference type="ARBA" id="ARBA00022695"/>
    </source>
</evidence>
<dbReference type="EMBL" id="CP024964">
    <property type="protein sequence ID" value="ATZ17963.1"/>
    <property type="molecule type" value="Genomic_DNA"/>
</dbReference>
<feature type="transmembrane region" description="Helical" evidence="19">
    <location>
        <begin position="93"/>
        <end position="114"/>
    </location>
</feature>
<dbReference type="Proteomes" id="UP000231896">
    <property type="component" value="Chromosome"/>
</dbReference>
<name>A0A2K8NZA8_9MOLU</name>
<evidence type="ECO:0000256" key="6">
    <source>
        <dbReference type="ARBA" id="ARBA00012487"/>
    </source>
</evidence>
<evidence type="ECO:0000256" key="14">
    <source>
        <dbReference type="ARBA" id="ARBA00023098"/>
    </source>
</evidence>
<feature type="transmembrane region" description="Helical" evidence="19">
    <location>
        <begin position="134"/>
        <end position="155"/>
    </location>
</feature>
<evidence type="ECO:0000256" key="15">
    <source>
        <dbReference type="ARBA" id="ARBA00023136"/>
    </source>
</evidence>
<comment type="subcellular location">
    <subcellularLocation>
        <location evidence="2">Cell membrane</location>
        <topology evidence="2">Multi-pass membrane protein</topology>
    </subcellularLocation>
</comment>
<evidence type="ECO:0000256" key="16">
    <source>
        <dbReference type="ARBA" id="ARBA00023209"/>
    </source>
</evidence>
<evidence type="ECO:0000313" key="21">
    <source>
        <dbReference type="Proteomes" id="UP000231896"/>
    </source>
</evidence>
<feature type="transmembrane region" description="Helical" evidence="19">
    <location>
        <begin position="63"/>
        <end position="81"/>
    </location>
</feature>
<comment type="pathway">
    <text evidence="3 18">Phospholipid metabolism; CDP-diacylglycerol biosynthesis; CDP-diacylglycerol from sn-glycerol 3-phosphate: step 3/3.</text>
</comment>
<evidence type="ECO:0000256" key="4">
    <source>
        <dbReference type="ARBA" id="ARBA00005189"/>
    </source>
</evidence>
<dbReference type="PROSITE" id="PS01315">
    <property type="entry name" value="CDS"/>
    <property type="match status" value="1"/>
</dbReference>
<dbReference type="GO" id="GO:0005886">
    <property type="term" value="C:plasma membrane"/>
    <property type="evidence" value="ECO:0007669"/>
    <property type="project" value="UniProtKB-SubCell"/>
</dbReference>
<keyword evidence="14" id="KW-0443">Lipid metabolism</keyword>
<dbReference type="InterPro" id="IPR000374">
    <property type="entry name" value="PC_trans"/>
</dbReference>
<dbReference type="OrthoDB" id="9799199at2"/>
<feature type="transmembrane region" description="Helical" evidence="19">
    <location>
        <begin position="20"/>
        <end position="43"/>
    </location>
</feature>
<dbReference type="EC" id="2.7.7.41" evidence="6 18"/>
<sequence length="351" mass="39756">MTNKIDSKKNRIWNLKNNNFLIRFSSSIILVILLIAFLCTAVLSEELWVHLKNEKTAQIASQVLGIIMLVLSVAVLMFCIYELSTSLKVKSKYFIVILEILALVLFLAPITSIANLEHLFIYKNWVLKSKLAEWYMQILYLTLFLGISFGAGYLSGIEFKKLVMILGTTLIIIFGVKGFTYISLSNDYYAQSYSSIKFGYMTSAWIWLIVILTDTFAYIFGVAFGKHKMAPVISPKKSWEGAIGGFTVAFVVSVLIAILFFFFIKSHAMFSNYMSNIDNNLGKGVVILLYILLAALISFIGQLGDLFFSLIKRINDIKDFSNLIPGHGGVLDRLDSFMLVFLFMYFFTLIN</sequence>
<evidence type="ECO:0000256" key="1">
    <source>
        <dbReference type="ARBA" id="ARBA00001698"/>
    </source>
</evidence>
<comment type="similarity">
    <text evidence="5 18">Belongs to the CDS family.</text>
</comment>
<feature type="transmembrane region" description="Helical" evidence="19">
    <location>
        <begin position="284"/>
        <end position="310"/>
    </location>
</feature>
<dbReference type="KEGG" id="eml:EMELA_v1c04020"/>
<evidence type="ECO:0000256" key="10">
    <source>
        <dbReference type="ARBA" id="ARBA00022679"/>
    </source>
</evidence>
<evidence type="ECO:0000256" key="18">
    <source>
        <dbReference type="RuleBase" id="RU003938"/>
    </source>
</evidence>
<evidence type="ECO:0000256" key="9">
    <source>
        <dbReference type="ARBA" id="ARBA00022516"/>
    </source>
</evidence>
<evidence type="ECO:0000256" key="8">
    <source>
        <dbReference type="ARBA" id="ARBA00022475"/>
    </source>
</evidence>
<dbReference type="RefSeq" id="WP_028124211.1">
    <property type="nucleotide sequence ID" value="NZ_CP024964.1"/>
</dbReference>
<keyword evidence="21" id="KW-1185">Reference proteome</keyword>
<comment type="catalytic activity">
    <reaction evidence="1 18">
        <text>a 1,2-diacyl-sn-glycero-3-phosphate + CTP + H(+) = a CDP-1,2-diacyl-sn-glycerol + diphosphate</text>
        <dbReference type="Rhea" id="RHEA:16229"/>
        <dbReference type="ChEBI" id="CHEBI:15378"/>
        <dbReference type="ChEBI" id="CHEBI:33019"/>
        <dbReference type="ChEBI" id="CHEBI:37563"/>
        <dbReference type="ChEBI" id="CHEBI:58332"/>
        <dbReference type="ChEBI" id="CHEBI:58608"/>
        <dbReference type="EC" id="2.7.7.41"/>
    </reaction>
</comment>
<proteinExistence type="inferred from homology"/>
<reference evidence="20 21" key="1">
    <citation type="submission" date="2017-11" db="EMBL/GenBank/DDBJ databases">
        <title>Genome sequence of Entomoplasma melaleucae M1 (ATCC 49191).</title>
        <authorList>
            <person name="Lo W.-S."/>
            <person name="Gasparich G.E."/>
            <person name="Kuo C.-H."/>
        </authorList>
    </citation>
    <scope>NUCLEOTIDE SEQUENCE [LARGE SCALE GENOMIC DNA]</scope>
    <source>
        <strain evidence="20 21">M1</strain>
    </source>
</reference>
<evidence type="ECO:0000256" key="3">
    <source>
        <dbReference type="ARBA" id="ARBA00005119"/>
    </source>
</evidence>
<evidence type="ECO:0000256" key="7">
    <source>
        <dbReference type="ARBA" id="ARBA00019373"/>
    </source>
</evidence>
<keyword evidence="15 19" id="KW-0472">Membrane</keyword>
<evidence type="ECO:0000256" key="5">
    <source>
        <dbReference type="ARBA" id="ARBA00010185"/>
    </source>
</evidence>
<feature type="transmembrane region" description="Helical" evidence="19">
    <location>
        <begin position="204"/>
        <end position="224"/>
    </location>
</feature>
<dbReference type="PANTHER" id="PTHR46382">
    <property type="entry name" value="PHOSPHATIDATE CYTIDYLYLTRANSFERASE"/>
    <property type="match status" value="1"/>
</dbReference>
<keyword evidence="11 18" id="KW-0812">Transmembrane</keyword>
<evidence type="ECO:0000256" key="19">
    <source>
        <dbReference type="SAM" id="Phobius"/>
    </source>
</evidence>
<evidence type="ECO:0000256" key="2">
    <source>
        <dbReference type="ARBA" id="ARBA00004651"/>
    </source>
</evidence>
<dbReference type="UniPathway" id="UPA00557">
    <property type="reaction ID" value="UER00614"/>
</dbReference>
<keyword evidence="13 19" id="KW-1133">Transmembrane helix</keyword>
<keyword evidence="9" id="KW-0444">Lipid biosynthesis</keyword>
<dbReference type="GO" id="GO:0004605">
    <property type="term" value="F:phosphatidate cytidylyltransferase activity"/>
    <property type="evidence" value="ECO:0007669"/>
    <property type="project" value="UniProtKB-EC"/>
</dbReference>
<dbReference type="STRING" id="1408435.GCA_000685885_00721"/>
<protein>
    <recommendedName>
        <fullName evidence="7 18">Phosphatidate cytidylyltransferase</fullName>
        <ecNumber evidence="6 18">2.7.7.41</ecNumber>
    </recommendedName>
</protein>
<comment type="pathway">
    <text evidence="4">Lipid metabolism.</text>
</comment>
<evidence type="ECO:0000313" key="20">
    <source>
        <dbReference type="EMBL" id="ATZ17963.1"/>
    </source>
</evidence>
<feature type="transmembrane region" description="Helical" evidence="19">
    <location>
        <begin position="245"/>
        <end position="264"/>
    </location>
</feature>
<keyword evidence="10 18" id="KW-0808">Transferase</keyword>
<keyword evidence="17" id="KW-1208">Phospholipid metabolism</keyword>